<comment type="caution">
    <text evidence="1">The sequence shown here is derived from an EMBL/GenBank/DDBJ whole genome shotgun (WGS) entry which is preliminary data.</text>
</comment>
<name>X1F8I1_9ZZZZ</name>
<sequence length="81" mass="9535">YKVRVEKLMDAQLALADPEKYPEFKGNVGGVETRDFQRTREESPSRQDYHWYRNWETFCLIGKGMGDSMVELLTISQFVIE</sequence>
<reference evidence="1" key="1">
    <citation type="journal article" date="2014" name="Front. Microbiol.">
        <title>High frequency of phylogenetically diverse reductive dehalogenase-homologous genes in deep subseafloor sedimentary metagenomes.</title>
        <authorList>
            <person name="Kawai M."/>
            <person name="Futagami T."/>
            <person name="Toyoda A."/>
            <person name="Takaki Y."/>
            <person name="Nishi S."/>
            <person name="Hori S."/>
            <person name="Arai W."/>
            <person name="Tsubouchi T."/>
            <person name="Morono Y."/>
            <person name="Uchiyama I."/>
            <person name="Ito T."/>
            <person name="Fujiyama A."/>
            <person name="Inagaki F."/>
            <person name="Takami H."/>
        </authorList>
    </citation>
    <scope>NUCLEOTIDE SEQUENCE</scope>
    <source>
        <strain evidence="1">Expedition CK06-06</strain>
    </source>
</reference>
<accession>X1F8I1</accession>
<feature type="non-terminal residue" evidence="1">
    <location>
        <position position="1"/>
    </location>
</feature>
<organism evidence="1">
    <name type="scientific">marine sediment metagenome</name>
    <dbReference type="NCBI Taxonomy" id="412755"/>
    <lineage>
        <taxon>unclassified sequences</taxon>
        <taxon>metagenomes</taxon>
        <taxon>ecological metagenomes</taxon>
    </lineage>
</organism>
<dbReference type="AlphaFoldDB" id="X1F8I1"/>
<proteinExistence type="predicted"/>
<gene>
    <name evidence="1" type="ORF">S03H2_18779</name>
</gene>
<evidence type="ECO:0000313" key="1">
    <source>
        <dbReference type="EMBL" id="GAH41262.1"/>
    </source>
</evidence>
<dbReference type="EMBL" id="BARU01009762">
    <property type="protein sequence ID" value="GAH41262.1"/>
    <property type="molecule type" value="Genomic_DNA"/>
</dbReference>
<protein>
    <submittedName>
        <fullName evidence="1">Uncharacterized protein</fullName>
    </submittedName>
</protein>